<comment type="similarity">
    <text evidence="2">Belongs to the outer membrane factor (OMF) (TC 1.B.17) family.</text>
</comment>
<dbReference type="SUPFAM" id="SSF56954">
    <property type="entry name" value="Outer membrane efflux proteins (OEP)"/>
    <property type="match status" value="1"/>
</dbReference>
<evidence type="ECO:0000313" key="11">
    <source>
        <dbReference type="Proteomes" id="UP000054997"/>
    </source>
</evidence>
<keyword evidence="11" id="KW-1185">Reference proteome</keyword>
<comment type="caution">
    <text evidence="10">The sequence shown here is derived from an EMBL/GenBank/DDBJ whole genome shotgun (WGS) entry which is preliminary data.</text>
</comment>
<dbReference type="STRING" id="45068.Llon_1963"/>
<feature type="signal peptide" evidence="9">
    <location>
        <begin position="1"/>
        <end position="16"/>
    </location>
</feature>
<dbReference type="Pfam" id="PF02321">
    <property type="entry name" value="OEP"/>
    <property type="match status" value="1"/>
</dbReference>
<keyword evidence="7" id="KW-0998">Cell outer membrane</keyword>
<gene>
    <name evidence="10" type="ORF">Llon_1963</name>
</gene>
<dbReference type="GO" id="GO:0015288">
    <property type="term" value="F:porin activity"/>
    <property type="evidence" value="ECO:0007669"/>
    <property type="project" value="TreeGrafter"/>
</dbReference>
<evidence type="ECO:0000256" key="2">
    <source>
        <dbReference type="ARBA" id="ARBA00007613"/>
    </source>
</evidence>
<accession>A0A0W0VI38</accession>
<evidence type="ECO:0000256" key="7">
    <source>
        <dbReference type="ARBA" id="ARBA00023237"/>
    </source>
</evidence>
<dbReference type="GO" id="GO:0009279">
    <property type="term" value="C:cell outer membrane"/>
    <property type="evidence" value="ECO:0007669"/>
    <property type="project" value="UniProtKB-SubCell"/>
</dbReference>
<dbReference type="EMBL" id="LNYK01000033">
    <property type="protein sequence ID" value="KTD19791.1"/>
    <property type="molecule type" value="Genomic_DNA"/>
</dbReference>
<comment type="subcellular location">
    <subcellularLocation>
        <location evidence="1">Cell outer membrane</location>
    </subcellularLocation>
</comment>
<reference evidence="10 11" key="1">
    <citation type="submission" date="2015-11" db="EMBL/GenBank/DDBJ databases">
        <title>Genomic analysis of 38 Legionella species identifies large and diverse effector repertoires.</title>
        <authorList>
            <person name="Burstein D."/>
            <person name="Amaro F."/>
            <person name="Zusman T."/>
            <person name="Lifshitz Z."/>
            <person name="Cohen O."/>
            <person name="Gilbert J.A."/>
            <person name="Pupko T."/>
            <person name="Shuman H.A."/>
            <person name="Segal G."/>
        </authorList>
    </citation>
    <scope>NUCLEOTIDE SEQUENCE [LARGE SCALE GENOMIC DNA]</scope>
    <source>
        <strain evidence="10 11">ATCC 49505</strain>
    </source>
</reference>
<keyword evidence="3" id="KW-0813">Transport</keyword>
<keyword evidence="4" id="KW-1134">Transmembrane beta strand</keyword>
<dbReference type="PANTHER" id="PTHR30026">
    <property type="entry name" value="OUTER MEMBRANE PROTEIN TOLC"/>
    <property type="match status" value="1"/>
</dbReference>
<evidence type="ECO:0000256" key="5">
    <source>
        <dbReference type="ARBA" id="ARBA00022692"/>
    </source>
</evidence>
<dbReference type="PATRIC" id="fig|45068.5.peg.2134"/>
<dbReference type="PANTHER" id="PTHR30026:SF20">
    <property type="entry name" value="OUTER MEMBRANE PROTEIN TOLC"/>
    <property type="match status" value="1"/>
</dbReference>
<evidence type="ECO:0000256" key="1">
    <source>
        <dbReference type="ARBA" id="ARBA00004442"/>
    </source>
</evidence>
<keyword evidence="9" id="KW-0732">Signal</keyword>
<evidence type="ECO:0000256" key="3">
    <source>
        <dbReference type="ARBA" id="ARBA00022448"/>
    </source>
</evidence>
<dbReference type="GO" id="GO:1990281">
    <property type="term" value="C:efflux pump complex"/>
    <property type="evidence" value="ECO:0007669"/>
    <property type="project" value="TreeGrafter"/>
</dbReference>
<evidence type="ECO:0000313" key="10">
    <source>
        <dbReference type="EMBL" id="KTD19791.1"/>
    </source>
</evidence>
<dbReference type="Proteomes" id="UP000054997">
    <property type="component" value="Unassembled WGS sequence"/>
</dbReference>
<evidence type="ECO:0000256" key="8">
    <source>
        <dbReference type="SAM" id="Coils"/>
    </source>
</evidence>
<dbReference type="Gene3D" id="1.20.1600.10">
    <property type="entry name" value="Outer membrane efflux proteins (OEP)"/>
    <property type="match status" value="1"/>
</dbReference>
<name>A0A0W0VI38_9GAMM</name>
<feature type="coiled-coil region" evidence="8">
    <location>
        <begin position="238"/>
        <end position="299"/>
    </location>
</feature>
<sequence>MHLLLGMILTSFSLQAANGHDFAKRTEIPRYHWADNPEIEKKIVDKAQEQLCAAIKNPEYMLNHWIELPASPKSRTDRLLYLSLREAILLALRYNPNILNAELDRIIQRYQLRLANNEFELQYALAGTSLIQKSRYQGVGNTTTEQNLITPELSLKTRLGGQLSLRMDNNVAVEGNYNPLLNFSFTQPLLNGFGREVNEASLRDAEDNEWLNKLNLQQAVMDQITQVISAYRALILSGNNLQNQKRQLKEAQKTYEINEKKIKAGQLEPTANIQQSYQIESLSLMVEQAENEFRNTAQDLLLTIGLDPDMKLAVPSDVQLEKTFIPDVDEAIKQALAHNTQYLALKMAVRANERAYVVAKNKQLWQLDLRANVQTGSITDVNNPSPGISGIYNGRNITESAGVTLTIPIRDISRRSQLIAAKVRLEKSRLNLIAGRRALITTIKNTINSIESQAKRYELAKRQVYLAEQSYALEKKKQQAGIASALDVSNTQNQLLLAQMGLINAKIAYLNQISALQRILGTTLEHWQIKLRCCG</sequence>
<keyword evidence="5" id="KW-0812">Transmembrane</keyword>
<protein>
    <submittedName>
        <fullName evidence="10">Outer membrane efflux protein</fullName>
    </submittedName>
</protein>
<evidence type="ECO:0000256" key="9">
    <source>
        <dbReference type="SAM" id="SignalP"/>
    </source>
</evidence>
<organism evidence="10 11">
    <name type="scientific">Legionella londiniensis</name>
    <dbReference type="NCBI Taxonomy" id="45068"/>
    <lineage>
        <taxon>Bacteria</taxon>
        <taxon>Pseudomonadati</taxon>
        <taxon>Pseudomonadota</taxon>
        <taxon>Gammaproteobacteria</taxon>
        <taxon>Legionellales</taxon>
        <taxon>Legionellaceae</taxon>
        <taxon>Legionella</taxon>
    </lineage>
</organism>
<feature type="chain" id="PRO_5006914830" evidence="9">
    <location>
        <begin position="17"/>
        <end position="535"/>
    </location>
</feature>
<dbReference type="InterPro" id="IPR003423">
    <property type="entry name" value="OMP_efflux"/>
</dbReference>
<evidence type="ECO:0000256" key="4">
    <source>
        <dbReference type="ARBA" id="ARBA00022452"/>
    </source>
</evidence>
<proteinExistence type="inferred from homology"/>
<dbReference type="InterPro" id="IPR051906">
    <property type="entry name" value="TolC-like"/>
</dbReference>
<dbReference type="GO" id="GO:0015562">
    <property type="term" value="F:efflux transmembrane transporter activity"/>
    <property type="evidence" value="ECO:0007669"/>
    <property type="project" value="InterPro"/>
</dbReference>
<dbReference type="AlphaFoldDB" id="A0A0W0VI38"/>
<keyword evidence="6" id="KW-0472">Membrane</keyword>
<evidence type="ECO:0000256" key="6">
    <source>
        <dbReference type="ARBA" id="ARBA00023136"/>
    </source>
</evidence>
<keyword evidence="8" id="KW-0175">Coiled coil</keyword>